<feature type="compositionally biased region" description="Polar residues" evidence="1">
    <location>
        <begin position="186"/>
        <end position="196"/>
    </location>
</feature>
<accession>A0ABN9RRI3</accession>
<sequence>MIPKRQAASAQRVEDGESEGSRITADEERRQITREKAKNAEAALPGGLRGGCGNGAAGVSPLVVATSAPARRVRTPLSQPPRISQTSGCSQDRKQAAGADQRRSASILCLGGNRWKPRWPLWPSARVGGDVAAQRGGREVQRVGDEIRGSSVEPSFLLYSSMKEKADDVSSKYSATPLELSGKYTPDTSTPAMRTQQHLDVDMYLD</sequence>
<protein>
    <submittedName>
        <fullName evidence="2">Uncharacterized protein</fullName>
    </submittedName>
</protein>
<name>A0ABN9RRI3_9DINO</name>
<feature type="compositionally biased region" description="Basic and acidic residues" evidence="1">
    <location>
        <begin position="24"/>
        <end position="39"/>
    </location>
</feature>
<dbReference type="Proteomes" id="UP001189429">
    <property type="component" value="Unassembled WGS sequence"/>
</dbReference>
<feature type="compositionally biased region" description="Polar residues" evidence="1">
    <location>
        <begin position="81"/>
        <end position="90"/>
    </location>
</feature>
<keyword evidence="3" id="KW-1185">Reference proteome</keyword>
<feature type="compositionally biased region" description="Basic and acidic residues" evidence="1">
    <location>
        <begin position="197"/>
        <end position="206"/>
    </location>
</feature>
<feature type="region of interest" description="Disordered" evidence="1">
    <location>
        <begin position="1"/>
        <end position="51"/>
    </location>
</feature>
<gene>
    <name evidence="2" type="ORF">PCOR1329_LOCUS23013</name>
</gene>
<organism evidence="2 3">
    <name type="scientific">Prorocentrum cordatum</name>
    <dbReference type="NCBI Taxonomy" id="2364126"/>
    <lineage>
        <taxon>Eukaryota</taxon>
        <taxon>Sar</taxon>
        <taxon>Alveolata</taxon>
        <taxon>Dinophyceae</taxon>
        <taxon>Prorocentrales</taxon>
        <taxon>Prorocentraceae</taxon>
        <taxon>Prorocentrum</taxon>
    </lineage>
</organism>
<evidence type="ECO:0000313" key="2">
    <source>
        <dbReference type="EMBL" id="CAK0821874.1"/>
    </source>
</evidence>
<comment type="caution">
    <text evidence="2">The sequence shown here is derived from an EMBL/GenBank/DDBJ whole genome shotgun (WGS) entry which is preliminary data.</text>
</comment>
<evidence type="ECO:0000313" key="3">
    <source>
        <dbReference type="Proteomes" id="UP001189429"/>
    </source>
</evidence>
<feature type="compositionally biased region" description="Basic and acidic residues" evidence="1">
    <location>
        <begin position="91"/>
        <end position="103"/>
    </location>
</feature>
<dbReference type="EMBL" id="CAUYUJ010007757">
    <property type="protein sequence ID" value="CAK0821874.1"/>
    <property type="molecule type" value="Genomic_DNA"/>
</dbReference>
<evidence type="ECO:0000256" key="1">
    <source>
        <dbReference type="SAM" id="MobiDB-lite"/>
    </source>
</evidence>
<proteinExistence type="predicted"/>
<reference evidence="2" key="1">
    <citation type="submission" date="2023-10" db="EMBL/GenBank/DDBJ databases">
        <authorList>
            <person name="Chen Y."/>
            <person name="Shah S."/>
            <person name="Dougan E. K."/>
            <person name="Thang M."/>
            <person name="Chan C."/>
        </authorList>
    </citation>
    <scope>NUCLEOTIDE SEQUENCE [LARGE SCALE GENOMIC DNA]</scope>
</reference>
<feature type="region of interest" description="Disordered" evidence="1">
    <location>
        <begin position="178"/>
        <end position="206"/>
    </location>
</feature>
<feature type="region of interest" description="Disordered" evidence="1">
    <location>
        <begin position="71"/>
        <end position="103"/>
    </location>
</feature>